<dbReference type="PANTHER" id="PTHR32039">
    <property type="entry name" value="MAGNESIUM-CHELATASE SUBUNIT CHLI"/>
    <property type="match status" value="1"/>
</dbReference>
<dbReference type="InterPro" id="IPR000523">
    <property type="entry name" value="Mg_chelatse_chII-like_cat_dom"/>
</dbReference>
<reference evidence="7" key="1">
    <citation type="submission" date="2019-09" db="EMBL/GenBank/DDBJ databases">
        <title>Characterisation of the sponge microbiome using genome-centric metagenomics.</title>
        <authorList>
            <person name="Engelberts J.P."/>
            <person name="Robbins S.J."/>
            <person name="De Goeij J.M."/>
            <person name="Aranda M."/>
            <person name="Bell S.C."/>
            <person name="Webster N.S."/>
        </authorList>
    </citation>
    <scope>NUCLEOTIDE SEQUENCE</scope>
    <source>
        <strain evidence="7">SB0662_bin_9</strain>
    </source>
</reference>
<dbReference type="GO" id="GO:0005524">
    <property type="term" value="F:ATP binding"/>
    <property type="evidence" value="ECO:0007669"/>
    <property type="project" value="UniProtKB-KW"/>
</dbReference>
<gene>
    <name evidence="7" type="ORF">F4Y08_01555</name>
</gene>
<dbReference type="SUPFAM" id="SSF52540">
    <property type="entry name" value="P-loop containing nucleoside triphosphate hydrolases"/>
    <property type="match status" value="1"/>
</dbReference>
<accession>A0A6B1DQK4</accession>
<protein>
    <recommendedName>
        <fullName evidence="4">Mg-protoporphyrin IX chelatase</fullName>
    </recommendedName>
</protein>
<comment type="caution">
    <text evidence="7">The sequence shown here is derived from an EMBL/GenBank/DDBJ whole genome shotgun (WGS) entry which is preliminary data.</text>
</comment>
<dbReference type="PANTHER" id="PTHR32039:SF9">
    <property type="entry name" value="MAGNESIUM-CHELATASE SUBUNIT CHLI-2, CHLOROPLASTIC"/>
    <property type="match status" value="1"/>
</dbReference>
<keyword evidence="3" id="KW-0067">ATP-binding</keyword>
<dbReference type="InterPro" id="IPR045006">
    <property type="entry name" value="CHLI-like"/>
</dbReference>
<name>A0A6B1DQK4_9CHLR</name>
<dbReference type="CDD" id="cd00009">
    <property type="entry name" value="AAA"/>
    <property type="match status" value="1"/>
</dbReference>
<dbReference type="InterPro" id="IPR003593">
    <property type="entry name" value="AAA+_ATPase"/>
</dbReference>
<organism evidence="7">
    <name type="scientific">Caldilineaceae bacterium SB0662_bin_9</name>
    <dbReference type="NCBI Taxonomy" id="2605258"/>
    <lineage>
        <taxon>Bacteria</taxon>
        <taxon>Bacillati</taxon>
        <taxon>Chloroflexota</taxon>
        <taxon>Caldilineae</taxon>
        <taxon>Caldilineales</taxon>
        <taxon>Caldilineaceae</taxon>
    </lineage>
</organism>
<feature type="region of interest" description="Disordered" evidence="5">
    <location>
        <begin position="334"/>
        <end position="375"/>
    </location>
</feature>
<keyword evidence="2" id="KW-0547">Nucleotide-binding</keyword>
<dbReference type="SMART" id="SM00382">
    <property type="entry name" value="AAA"/>
    <property type="match status" value="1"/>
</dbReference>
<sequence>MHTTYPLTAIVGQDRMKRALILNAINPQIGGVLIRGERGTAKSTAARGLAALLPPITAVADCPFSCNPERPDQLCFQCRELTDVALAPTVEKTTAFVDLPVSATEDRVVGTLDIEKAIQEGQKHFEPGVLAAANRGILYVDEVNLLDDHVVDLLLDSAAMGVNTVEREGISVQHPSRFVLIGSMNPEEGDLRPQLLDRFAHAVDVTGIEDAEERVAILQRRLEYDLDPDGFVSEWKERETSLGEQVITARRSYHEVEYTDRDLYTIAALTTNFGVDGHRADIVILKTACAQAAFEGRRQITTRDIHYAAELALPHRMKKQPFMEAGLHPDHLQKNLEEAEAQAQQMVDSDEQATEDVEGTQSADEKKVKRTMTRA</sequence>
<dbReference type="Gene3D" id="1.10.8.80">
    <property type="entry name" value="Magnesium chelatase subunit I, C-Terminal domain"/>
    <property type="match status" value="1"/>
</dbReference>
<dbReference type="InterPro" id="IPR041628">
    <property type="entry name" value="ChlI/MoxR_AAA_lid"/>
</dbReference>
<proteinExistence type="inferred from homology"/>
<evidence type="ECO:0000256" key="2">
    <source>
        <dbReference type="ARBA" id="ARBA00022741"/>
    </source>
</evidence>
<feature type="compositionally biased region" description="Acidic residues" evidence="5">
    <location>
        <begin position="348"/>
        <end position="358"/>
    </location>
</feature>
<evidence type="ECO:0000256" key="3">
    <source>
        <dbReference type="ARBA" id="ARBA00022840"/>
    </source>
</evidence>
<dbReference type="Pfam" id="PF01078">
    <property type="entry name" value="Mg_chelatase"/>
    <property type="match status" value="1"/>
</dbReference>
<dbReference type="Pfam" id="PF17863">
    <property type="entry name" value="AAA_lid_2"/>
    <property type="match status" value="1"/>
</dbReference>
<feature type="domain" description="AAA+ ATPase" evidence="6">
    <location>
        <begin position="28"/>
        <end position="209"/>
    </location>
</feature>
<evidence type="ECO:0000313" key="7">
    <source>
        <dbReference type="EMBL" id="MYD89012.1"/>
    </source>
</evidence>
<evidence type="ECO:0000256" key="4">
    <source>
        <dbReference type="ARBA" id="ARBA00030759"/>
    </source>
</evidence>
<dbReference type="AlphaFoldDB" id="A0A6B1DQK4"/>
<dbReference type="Gene3D" id="3.40.50.300">
    <property type="entry name" value="P-loop containing nucleotide triphosphate hydrolases"/>
    <property type="match status" value="1"/>
</dbReference>
<comment type="similarity">
    <text evidence="1">Belongs to the Mg-chelatase subunits D/I family.</text>
</comment>
<dbReference type="InterPro" id="IPR027417">
    <property type="entry name" value="P-loop_NTPase"/>
</dbReference>
<dbReference type="EMBL" id="VXPY01000013">
    <property type="protein sequence ID" value="MYD89012.1"/>
    <property type="molecule type" value="Genomic_DNA"/>
</dbReference>
<evidence type="ECO:0000259" key="6">
    <source>
        <dbReference type="SMART" id="SM00382"/>
    </source>
</evidence>
<evidence type="ECO:0000256" key="5">
    <source>
        <dbReference type="SAM" id="MobiDB-lite"/>
    </source>
</evidence>
<evidence type="ECO:0000256" key="1">
    <source>
        <dbReference type="ARBA" id="ARBA00005799"/>
    </source>
</evidence>